<dbReference type="OrthoDB" id="7783360at2"/>
<organism evidence="1 2">
    <name type="scientific">Blastopirellula retiformator</name>
    <dbReference type="NCBI Taxonomy" id="2527970"/>
    <lineage>
        <taxon>Bacteria</taxon>
        <taxon>Pseudomonadati</taxon>
        <taxon>Planctomycetota</taxon>
        <taxon>Planctomycetia</taxon>
        <taxon>Pirellulales</taxon>
        <taxon>Pirellulaceae</taxon>
        <taxon>Blastopirellula</taxon>
    </lineage>
</organism>
<proteinExistence type="predicted"/>
<accession>A0A5C5V3T9</accession>
<gene>
    <name evidence="1" type="ORF">Enr8_24040</name>
</gene>
<comment type="caution">
    <text evidence="1">The sequence shown here is derived from an EMBL/GenBank/DDBJ whole genome shotgun (WGS) entry which is preliminary data.</text>
</comment>
<dbReference type="AlphaFoldDB" id="A0A5C5V3T9"/>
<name>A0A5C5V3T9_9BACT</name>
<evidence type="ECO:0000313" key="2">
    <source>
        <dbReference type="Proteomes" id="UP000318878"/>
    </source>
</evidence>
<sequence length="103" mass="11281">MQLLAYEGGQHFVGVGGGERSEQLTRVLHAANADPRLAEIHARYFAAWEANGGGLFRYFSSVGGWSKWGSWGALQSLEEDPTQSPKYQAMQTLAEKLGQPIGR</sequence>
<dbReference type="EMBL" id="SJPF01000003">
    <property type="protein sequence ID" value="TWT32599.1"/>
    <property type="molecule type" value="Genomic_DNA"/>
</dbReference>
<evidence type="ECO:0000313" key="1">
    <source>
        <dbReference type="EMBL" id="TWT32599.1"/>
    </source>
</evidence>
<keyword evidence="2" id="KW-1185">Reference proteome</keyword>
<protein>
    <submittedName>
        <fullName evidence="1">Uncharacterized protein</fullName>
    </submittedName>
</protein>
<dbReference type="Proteomes" id="UP000318878">
    <property type="component" value="Unassembled WGS sequence"/>
</dbReference>
<reference evidence="1 2" key="1">
    <citation type="submission" date="2019-02" db="EMBL/GenBank/DDBJ databases">
        <title>Deep-cultivation of Planctomycetes and their phenomic and genomic characterization uncovers novel biology.</title>
        <authorList>
            <person name="Wiegand S."/>
            <person name="Jogler M."/>
            <person name="Boedeker C."/>
            <person name="Pinto D."/>
            <person name="Vollmers J."/>
            <person name="Rivas-Marin E."/>
            <person name="Kohn T."/>
            <person name="Peeters S.H."/>
            <person name="Heuer A."/>
            <person name="Rast P."/>
            <person name="Oberbeckmann S."/>
            <person name="Bunk B."/>
            <person name="Jeske O."/>
            <person name="Meyerdierks A."/>
            <person name="Storesund J.E."/>
            <person name="Kallscheuer N."/>
            <person name="Luecker S."/>
            <person name="Lage O.M."/>
            <person name="Pohl T."/>
            <person name="Merkel B.J."/>
            <person name="Hornburger P."/>
            <person name="Mueller R.-W."/>
            <person name="Bruemmer F."/>
            <person name="Labrenz M."/>
            <person name="Spormann A.M."/>
            <person name="Op Den Camp H."/>
            <person name="Overmann J."/>
            <person name="Amann R."/>
            <person name="Jetten M.S.M."/>
            <person name="Mascher T."/>
            <person name="Medema M.H."/>
            <person name="Devos D.P."/>
            <person name="Kaster A.-K."/>
            <person name="Ovreas L."/>
            <person name="Rohde M."/>
            <person name="Galperin M.Y."/>
            <person name="Jogler C."/>
        </authorList>
    </citation>
    <scope>NUCLEOTIDE SEQUENCE [LARGE SCALE GENOMIC DNA]</scope>
    <source>
        <strain evidence="1 2">Enr8</strain>
    </source>
</reference>